<dbReference type="InterPro" id="IPR011701">
    <property type="entry name" value="MFS"/>
</dbReference>
<dbReference type="InterPro" id="IPR036259">
    <property type="entry name" value="MFS_trans_sf"/>
</dbReference>
<feature type="transmembrane region" description="Helical" evidence="6">
    <location>
        <begin position="264"/>
        <end position="285"/>
    </location>
</feature>
<dbReference type="SUPFAM" id="SSF103473">
    <property type="entry name" value="MFS general substrate transporter"/>
    <property type="match status" value="1"/>
</dbReference>
<evidence type="ECO:0000256" key="3">
    <source>
        <dbReference type="ARBA" id="ARBA00022692"/>
    </source>
</evidence>
<feature type="transmembrane region" description="Helical" evidence="6">
    <location>
        <begin position="291"/>
        <end position="312"/>
    </location>
</feature>
<comment type="caution">
    <text evidence="8">The sequence shown here is derived from an EMBL/GenBank/DDBJ whole genome shotgun (WGS) entry which is preliminary data.</text>
</comment>
<reference evidence="8 9" key="1">
    <citation type="submission" date="2019-03" db="EMBL/GenBank/DDBJ databases">
        <title>Ruegeria lutea sp. nov., a novel strain, isolated from marine sediment, the Masan Bay, South Korea.</title>
        <authorList>
            <person name="Kim J."/>
            <person name="Kim D.-Y."/>
            <person name="Lee S.-S."/>
        </authorList>
    </citation>
    <scope>NUCLEOTIDE SEQUENCE [LARGE SCALE GENOMIC DNA]</scope>
    <source>
        <strain evidence="8 9">318-1</strain>
    </source>
</reference>
<feature type="transmembrane region" description="Helical" evidence="6">
    <location>
        <begin position="154"/>
        <end position="176"/>
    </location>
</feature>
<proteinExistence type="predicted"/>
<dbReference type="AlphaFoldDB" id="A0A4R5VAY3"/>
<keyword evidence="2" id="KW-1003">Cell membrane</keyword>
<evidence type="ECO:0000259" key="7">
    <source>
        <dbReference type="PROSITE" id="PS50850"/>
    </source>
</evidence>
<sequence length="382" mass="38392">MTPTPVLLFLIAFLVGSDEFLLGPLLTPIGADLGVAPERVTLFIGAYALPLALLAPVFGALSDRHGRRAVLLPATALFCLGSLGTALAPGYALALSTRVVTGIGAAGILPVAFACAADSGPDRAPAQIAAVQAGLTGGIILAPAYGAWVTGLFGWQIAFAGLALAAALSLPGLTLLRDGGSRTPDAASTGPVFIPGALGAILAMGLGLGGAVGIYALAGERLRGLAGLETETVGLVYAGFGALTLLGNLLMPRVIGLARDGRQLMRLCLCGVLAAIVALFALPLGLPAACFFMAAWALVGGIGAPALQTYLAGLSDHRRGTLMALGSSALNLGVALWSALAAVGFAHSPLLVAVQALLSIGIAILALRPAPRRATHWLRRIS</sequence>
<feature type="transmembrane region" description="Helical" evidence="6">
    <location>
        <begin position="69"/>
        <end position="93"/>
    </location>
</feature>
<dbReference type="Gene3D" id="1.20.1250.20">
    <property type="entry name" value="MFS general substrate transporter like domains"/>
    <property type="match status" value="1"/>
</dbReference>
<dbReference type="PRINTS" id="PR01035">
    <property type="entry name" value="TCRTETA"/>
</dbReference>
<evidence type="ECO:0000256" key="4">
    <source>
        <dbReference type="ARBA" id="ARBA00022989"/>
    </source>
</evidence>
<dbReference type="InterPro" id="IPR050189">
    <property type="entry name" value="MFS_Efflux_Transporters"/>
</dbReference>
<dbReference type="PANTHER" id="PTHR43124:SF10">
    <property type="entry name" value="PURINE EFFLUX PUMP PBUE"/>
    <property type="match status" value="1"/>
</dbReference>
<dbReference type="Proteomes" id="UP000295301">
    <property type="component" value="Unassembled WGS sequence"/>
</dbReference>
<protein>
    <submittedName>
        <fullName evidence="8">MFS transporter</fullName>
    </submittedName>
</protein>
<evidence type="ECO:0000256" key="2">
    <source>
        <dbReference type="ARBA" id="ARBA00022475"/>
    </source>
</evidence>
<comment type="subcellular location">
    <subcellularLocation>
        <location evidence="1">Cell membrane</location>
        <topology evidence="1">Multi-pass membrane protein</topology>
    </subcellularLocation>
</comment>
<dbReference type="InterPro" id="IPR001958">
    <property type="entry name" value="Tet-R_TetA/multi-R_MdtG-like"/>
</dbReference>
<dbReference type="EMBL" id="SMUV01000063">
    <property type="protein sequence ID" value="TDK48795.1"/>
    <property type="molecule type" value="Genomic_DNA"/>
</dbReference>
<dbReference type="RefSeq" id="WP_133359625.1">
    <property type="nucleotide sequence ID" value="NZ_SMUV01000063.1"/>
</dbReference>
<dbReference type="InterPro" id="IPR020846">
    <property type="entry name" value="MFS_dom"/>
</dbReference>
<feature type="domain" description="Major facilitator superfamily (MFS) profile" evidence="7">
    <location>
        <begin position="4"/>
        <end position="373"/>
    </location>
</feature>
<feature type="transmembrane region" description="Helical" evidence="6">
    <location>
        <begin position="41"/>
        <end position="62"/>
    </location>
</feature>
<dbReference type="GO" id="GO:0022857">
    <property type="term" value="F:transmembrane transporter activity"/>
    <property type="evidence" value="ECO:0007669"/>
    <property type="project" value="InterPro"/>
</dbReference>
<dbReference type="GO" id="GO:0005886">
    <property type="term" value="C:plasma membrane"/>
    <property type="evidence" value="ECO:0007669"/>
    <property type="project" value="UniProtKB-SubCell"/>
</dbReference>
<keyword evidence="5 6" id="KW-0472">Membrane</keyword>
<dbReference type="PROSITE" id="PS50850">
    <property type="entry name" value="MFS"/>
    <property type="match status" value="1"/>
</dbReference>
<dbReference type="Pfam" id="PF07690">
    <property type="entry name" value="MFS_1"/>
    <property type="match status" value="1"/>
</dbReference>
<feature type="transmembrane region" description="Helical" evidence="6">
    <location>
        <begin position="352"/>
        <end position="370"/>
    </location>
</feature>
<dbReference type="PANTHER" id="PTHR43124">
    <property type="entry name" value="PURINE EFFLUX PUMP PBUE"/>
    <property type="match status" value="1"/>
</dbReference>
<feature type="transmembrane region" description="Helical" evidence="6">
    <location>
        <begin position="99"/>
        <end position="117"/>
    </location>
</feature>
<evidence type="ECO:0000313" key="9">
    <source>
        <dbReference type="Proteomes" id="UP000295301"/>
    </source>
</evidence>
<feature type="transmembrane region" description="Helical" evidence="6">
    <location>
        <begin position="197"/>
        <end position="218"/>
    </location>
</feature>
<keyword evidence="4 6" id="KW-1133">Transmembrane helix</keyword>
<name>A0A4R5VAY3_9RHOB</name>
<keyword evidence="3 6" id="KW-0812">Transmembrane</keyword>
<feature type="transmembrane region" description="Helical" evidence="6">
    <location>
        <begin position="129"/>
        <end position="148"/>
    </location>
</feature>
<feature type="transmembrane region" description="Helical" evidence="6">
    <location>
        <begin position="233"/>
        <end position="252"/>
    </location>
</feature>
<evidence type="ECO:0000256" key="1">
    <source>
        <dbReference type="ARBA" id="ARBA00004651"/>
    </source>
</evidence>
<keyword evidence="9" id="KW-1185">Reference proteome</keyword>
<accession>A0A4R5VAY3</accession>
<evidence type="ECO:0000256" key="5">
    <source>
        <dbReference type="ARBA" id="ARBA00023136"/>
    </source>
</evidence>
<organism evidence="8 9">
    <name type="scientific">Antarcticimicrobium luteum</name>
    <dbReference type="NCBI Taxonomy" id="2547397"/>
    <lineage>
        <taxon>Bacteria</taxon>
        <taxon>Pseudomonadati</taxon>
        <taxon>Pseudomonadota</taxon>
        <taxon>Alphaproteobacteria</taxon>
        <taxon>Rhodobacterales</taxon>
        <taxon>Paracoccaceae</taxon>
        <taxon>Antarcticimicrobium</taxon>
    </lineage>
</organism>
<evidence type="ECO:0000256" key="6">
    <source>
        <dbReference type="SAM" id="Phobius"/>
    </source>
</evidence>
<gene>
    <name evidence="8" type="ORF">E1832_10110</name>
</gene>
<feature type="transmembrane region" description="Helical" evidence="6">
    <location>
        <begin position="324"/>
        <end position="346"/>
    </location>
</feature>
<dbReference type="OrthoDB" id="9788453at2"/>
<evidence type="ECO:0000313" key="8">
    <source>
        <dbReference type="EMBL" id="TDK48795.1"/>
    </source>
</evidence>